<keyword evidence="2" id="KW-1185">Reference proteome</keyword>
<organism evidence="1 2">
    <name type="scientific">Thelephora ganbajun</name>
    <name type="common">Ganba fungus</name>
    <dbReference type="NCBI Taxonomy" id="370292"/>
    <lineage>
        <taxon>Eukaryota</taxon>
        <taxon>Fungi</taxon>
        <taxon>Dikarya</taxon>
        <taxon>Basidiomycota</taxon>
        <taxon>Agaricomycotina</taxon>
        <taxon>Agaricomycetes</taxon>
        <taxon>Thelephorales</taxon>
        <taxon>Thelephoraceae</taxon>
        <taxon>Thelephora</taxon>
    </lineage>
</organism>
<reference evidence="1" key="2">
    <citation type="journal article" date="2020" name="Nat. Commun.">
        <title>Large-scale genome sequencing of mycorrhizal fungi provides insights into the early evolution of symbiotic traits.</title>
        <authorList>
            <person name="Miyauchi S."/>
            <person name="Kiss E."/>
            <person name="Kuo A."/>
            <person name="Drula E."/>
            <person name="Kohler A."/>
            <person name="Sanchez-Garcia M."/>
            <person name="Morin E."/>
            <person name="Andreopoulos B."/>
            <person name="Barry K.W."/>
            <person name="Bonito G."/>
            <person name="Buee M."/>
            <person name="Carver A."/>
            <person name="Chen C."/>
            <person name="Cichocki N."/>
            <person name="Clum A."/>
            <person name="Culley D."/>
            <person name="Crous P.W."/>
            <person name="Fauchery L."/>
            <person name="Girlanda M."/>
            <person name="Hayes R.D."/>
            <person name="Keri Z."/>
            <person name="LaButti K."/>
            <person name="Lipzen A."/>
            <person name="Lombard V."/>
            <person name="Magnuson J."/>
            <person name="Maillard F."/>
            <person name="Murat C."/>
            <person name="Nolan M."/>
            <person name="Ohm R.A."/>
            <person name="Pangilinan J."/>
            <person name="Pereira M.F."/>
            <person name="Perotto S."/>
            <person name="Peter M."/>
            <person name="Pfister S."/>
            <person name="Riley R."/>
            <person name="Sitrit Y."/>
            <person name="Stielow J.B."/>
            <person name="Szollosi G."/>
            <person name="Zifcakova L."/>
            <person name="Stursova M."/>
            <person name="Spatafora J.W."/>
            <person name="Tedersoo L."/>
            <person name="Vaario L.M."/>
            <person name="Yamada A."/>
            <person name="Yan M."/>
            <person name="Wang P."/>
            <person name="Xu J."/>
            <person name="Bruns T."/>
            <person name="Baldrian P."/>
            <person name="Vilgalys R."/>
            <person name="Dunand C."/>
            <person name="Henrissat B."/>
            <person name="Grigoriev I.V."/>
            <person name="Hibbett D."/>
            <person name="Nagy L.G."/>
            <person name="Martin F.M."/>
        </authorList>
    </citation>
    <scope>NUCLEOTIDE SEQUENCE</scope>
    <source>
        <strain evidence="1">P2</strain>
    </source>
</reference>
<accession>A0ACB6ZFV6</accession>
<comment type="caution">
    <text evidence="1">The sequence shown here is derived from an EMBL/GenBank/DDBJ whole genome shotgun (WGS) entry which is preliminary data.</text>
</comment>
<protein>
    <submittedName>
        <fullName evidence="1">Uncharacterized protein</fullName>
    </submittedName>
</protein>
<dbReference type="Proteomes" id="UP000886501">
    <property type="component" value="Unassembled WGS sequence"/>
</dbReference>
<sequence length="305" mass="33595">MATRPLPLFSYAATVGIHNSLLLFTALFLPRTSLTLFGNTSNFPFLQSASSLDRPQPEFLEALTASPPLTLAWLCAGVSLISFSWGVRVRRQAYEQHKPVAKADFEAKKGEVEWQKQGTINLRKSFISTLPVAAIFHALIVVFGAPITSYHLQTFLLALLLSLLTYFPTAYVLGPPSFAMFKDGQADVVLRFTWVRIFAEFKPRTDTERALLYPVLGAMIGTWCGVIPIGLDWDRPWQAWPLTPAYGAIFGHVLGSLAAFSVSFIYLLAQANIQATAELDTIAKAPESSTPKTKATKAKAKKKVQ</sequence>
<dbReference type="EMBL" id="MU118016">
    <property type="protein sequence ID" value="KAF9648315.1"/>
    <property type="molecule type" value="Genomic_DNA"/>
</dbReference>
<reference evidence="1" key="1">
    <citation type="submission" date="2019-10" db="EMBL/GenBank/DDBJ databases">
        <authorList>
            <consortium name="DOE Joint Genome Institute"/>
            <person name="Kuo A."/>
            <person name="Miyauchi S."/>
            <person name="Kiss E."/>
            <person name="Drula E."/>
            <person name="Kohler A."/>
            <person name="Sanchez-Garcia M."/>
            <person name="Andreopoulos B."/>
            <person name="Barry K.W."/>
            <person name="Bonito G."/>
            <person name="Buee M."/>
            <person name="Carver A."/>
            <person name="Chen C."/>
            <person name="Cichocki N."/>
            <person name="Clum A."/>
            <person name="Culley D."/>
            <person name="Crous P.W."/>
            <person name="Fauchery L."/>
            <person name="Girlanda M."/>
            <person name="Hayes R."/>
            <person name="Keri Z."/>
            <person name="Labutti K."/>
            <person name="Lipzen A."/>
            <person name="Lombard V."/>
            <person name="Magnuson J."/>
            <person name="Maillard F."/>
            <person name="Morin E."/>
            <person name="Murat C."/>
            <person name="Nolan M."/>
            <person name="Ohm R."/>
            <person name="Pangilinan J."/>
            <person name="Pereira M."/>
            <person name="Perotto S."/>
            <person name="Peter M."/>
            <person name="Riley R."/>
            <person name="Sitrit Y."/>
            <person name="Stielow B."/>
            <person name="Szollosi G."/>
            <person name="Zifcakova L."/>
            <person name="Stursova M."/>
            <person name="Spatafora J.W."/>
            <person name="Tedersoo L."/>
            <person name="Vaario L.-M."/>
            <person name="Yamada A."/>
            <person name="Yan M."/>
            <person name="Wang P."/>
            <person name="Xu J."/>
            <person name="Bruns T."/>
            <person name="Baldrian P."/>
            <person name="Vilgalys R."/>
            <person name="Henrissat B."/>
            <person name="Grigoriev I.V."/>
            <person name="Hibbett D."/>
            <person name="Nagy L.G."/>
            <person name="Martin F.M."/>
        </authorList>
    </citation>
    <scope>NUCLEOTIDE SEQUENCE</scope>
    <source>
        <strain evidence="1">P2</strain>
    </source>
</reference>
<name>A0ACB6ZFV6_THEGA</name>
<evidence type="ECO:0000313" key="2">
    <source>
        <dbReference type="Proteomes" id="UP000886501"/>
    </source>
</evidence>
<evidence type="ECO:0000313" key="1">
    <source>
        <dbReference type="EMBL" id="KAF9648315.1"/>
    </source>
</evidence>
<gene>
    <name evidence="1" type="ORF">BDM02DRAFT_3144582</name>
</gene>
<proteinExistence type="predicted"/>